<evidence type="ECO:0000256" key="1">
    <source>
        <dbReference type="SAM" id="MobiDB-lite"/>
    </source>
</evidence>
<feature type="compositionally biased region" description="Basic and acidic residues" evidence="1">
    <location>
        <begin position="81"/>
        <end position="94"/>
    </location>
</feature>
<accession>A0ABR9TJ58</accession>
<name>A0ABR9TJ58_9FLAO</name>
<feature type="compositionally biased region" description="Low complexity" evidence="1">
    <location>
        <begin position="61"/>
        <end position="80"/>
    </location>
</feature>
<dbReference type="Proteomes" id="UP000640614">
    <property type="component" value="Unassembled WGS sequence"/>
</dbReference>
<dbReference type="EMBL" id="PRDM01000002">
    <property type="protein sequence ID" value="MBE8725393.1"/>
    <property type="molecule type" value="Genomic_DNA"/>
</dbReference>
<proteinExistence type="predicted"/>
<gene>
    <name evidence="2" type="ORF">C4F50_10580</name>
</gene>
<evidence type="ECO:0008006" key="4">
    <source>
        <dbReference type="Google" id="ProtNLM"/>
    </source>
</evidence>
<evidence type="ECO:0000313" key="3">
    <source>
        <dbReference type="Proteomes" id="UP000640614"/>
    </source>
</evidence>
<protein>
    <recommendedName>
        <fullName evidence="4">TonB C-terminal domain-containing protein</fullName>
    </recommendedName>
</protein>
<organism evidence="2 3">
    <name type="scientific">Flavobacterium hungaricum</name>
    <dbReference type="NCBI Taxonomy" id="2082725"/>
    <lineage>
        <taxon>Bacteria</taxon>
        <taxon>Pseudomonadati</taxon>
        <taxon>Bacteroidota</taxon>
        <taxon>Flavobacteriia</taxon>
        <taxon>Flavobacteriales</taxon>
        <taxon>Flavobacteriaceae</taxon>
        <taxon>Flavobacterium</taxon>
    </lineage>
</organism>
<reference evidence="2 3" key="1">
    <citation type="submission" date="2018-07" db="EMBL/GenBank/DDBJ databases">
        <title>Genome assembly of strain KB82.</title>
        <authorList>
            <person name="Kukolya J."/>
            <person name="Horvath B."/>
            <person name="Nagy I."/>
            <person name="Toth A."/>
        </authorList>
    </citation>
    <scope>NUCLEOTIDE SEQUENCE [LARGE SCALE GENOMIC DNA]</scope>
    <source>
        <strain evidence="2 3">Kb82</strain>
    </source>
</reference>
<feature type="compositionally biased region" description="Polar residues" evidence="1">
    <location>
        <begin position="102"/>
        <end position="127"/>
    </location>
</feature>
<feature type="region of interest" description="Disordered" evidence="1">
    <location>
        <begin position="61"/>
        <end position="127"/>
    </location>
</feature>
<evidence type="ECO:0000313" key="2">
    <source>
        <dbReference type="EMBL" id="MBE8725393.1"/>
    </source>
</evidence>
<keyword evidence="3" id="KW-1185">Reference proteome</keyword>
<dbReference type="RefSeq" id="WP_193846650.1">
    <property type="nucleotide sequence ID" value="NZ_PRDM01000002.1"/>
</dbReference>
<sequence>MKKQCKTALIKTYLGNCSKMFFILLPIVTGLIFCGCNGKDDSKKNSDVDVVKTADTSVTNVSESKISKSENSSNNASPSRSTKESNETVLLEKKPNKKIKSDSITVSPKTLSSKNKEQISSNKVSETPKNAEFPGGIDQFHTFFMKEYKKPEGVYYWKLNFTLAFAVEKNGAVSFLECSPAVEEPLEKEIIRVLNLCPKWLPGEANGKKIRMQYSVPILLK</sequence>
<comment type="caution">
    <text evidence="2">The sequence shown here is derived from an EMBL/GenBank/DDBJ whole genome shotgun (WGS) entry which is preliminary data.</text>
</comment>